<keyword evidence="13" id="KW-1185">Reference proteome</keyword>
<feature type="domain" description="NAD-dependent epimerase/dehydratase" evidence="11">
    <location>
        <begin position="31"/>
        <end position="280"/>
    </location>
</feature>
<protein>
    <recommendedName>
        <fullName evidence="6 10">UDP-glucose 4-epimerase</fullName>
        <ecNumber evidence="5 10">5.1.3.2</ecNumber>
    </recommendedName>
</protein>
<evidence type="ECO:0000256" key="10">
    <source>
        <dbReference type="RuleBase" id="RU366046"/>
    </source>
</evidence>
<evidence type="ECO:0000256" key="1">
    <source>
        <dbReference type="ARBA" id="ARBA00000083"/>
    </source>
</evidence>
<keyword evidence="7 10" id="KW-0520">NAD</keyword>
<evidence type="ECO:0000256" key="7">
    <source>
        <dbReference type="ARBA" id="ARBA00023027"/>
    </source>
</evidence>
<dbReference type="NCBIfam" id="TIGR01179">
    <property type="entry name" value="galE"/>
    <property type="match status" value="1"/>
</dbReference>
<evidence type="ECO:0000256" key="3">
    <source>
        <dbReference type="ARBA" id="ARBA00004947"/>
    </source>
</evidence>
<dbReference type="Proteomes" id="UP000078390">
    <property type="component" value="Unassembled WGS sequence"/>
</dbReference>
<comment type="caution">
    <text evidence="12">The sequence shown here is derived from an EMBL/GenBank/DDBJ whole genome shotgun (WGS) entry which is preliminary data.</text>
</comment>
<evidence type="ECO:0000313" key="12">
    <source>
        <dbReference type="EMBL" id="OAQ20228.1"/>
    </source>
</evidence>
<dbReference type="SUPFAM" id="SSF51735">
    <property type="entry name" value="NAD(P)-binding Rossmann-fold domains"/>
    <property type="match status" value="1"/>
</dbReference>
<dbReference type="GO" id="GO:0033499">
    <property type="term" value="P:galactose catabolic process via UDP-galactose, Leloir pathway"/>
    <property type="evidence" value="ECO:0007669"/>
    <property type="project" value="TreeGrafter"/>
</dbReference>
<dbReference type="CDD" id="cd05247">
    <property type="entry name" value="UDP_G4E_1_SDR_e"/>
    <property type="match status" value="1"/>
</dbReference>
<reference evidence="12 13" key="1">
    <citation type="submission" date="2016-04" db="EMBL/GenBank/DDBJ databases">
        <title>Genome analysis of Thermosulfurimonas dismutans, the first thermophilic sulfur-disproportionating bacterium of the phylum Thermodesulfobacteria.</title>
        <authorList>
            <person name="Mardanov A.V."/>
            <person name="Beletsky A.V."/>
            <person name="Kadnikov V.V."/>
            <person name="Slobodkin A.I."/>
            <person name="Ravin N.V."/>
        </authorList>
    </citation>
    <scope>NUCLEOTIDE SEQUENCE [LARGE SCALE GENOMIC DNA]</scope>
    <source>
        <strain evidence="12 13">S95</strain>
    </source>
</reference>
<sequence length="352" mass="39416">MGACRVAGIRWRKINGVYGEITGEEMEMPKIFVTGGAGYIGSHVVKLLGERGYEVLTYDNLSTGHEWAILYGNLVKADLGDKETLRKVFEEFKPDAVIHFAAYIVVPESVKEPLKYYRNNVINTINLLEVMREFGVKSFIFSSSAAVYGIPKEIPVPETAPLNPINPYGETKATVERILRDLSNSGTDFHYVSLRYFNVAGADPEGKIGFAYPDPTHLIIRAVKTAKGEFERLEIYGTDYSTPDGTCIRDYIHVTDLAEAHILALEYLLDGGESEILNCGYGHGYSVREVVETVKKVTGKDFPVVEAPRRPGDPPVLVAKADKIKRVLGWRPRYDDLEFIIKTAWDWECRGL</sequence>
<dbReference type="EC" id="5.1.3.2" evidence="5 10"/>
<comment type="pathway">
    <text evidence="3 10">Carbohydrate metabolism; galactose metabolism.</text>
</comment>
<evidence type="ECO:0000256" key="6">
    <source>
        <dbReference type="ARBA" id="ARBA00018569"/>
    </source>
</evidence>
<evidence type="ECO:0000256" key="2">
    <source>
        <dbReference type="ARBA" id="ARBA00001911"/>
    </source>
</evidence>
<keyword evidence="9 10" id="KW-0119">Carbohydrate metabolism</keyword>
<dbReference type="UniPathway" id="UPA00214"/>
<proteinExistence type="inferred from homology"/>
<comment type="subunit">
    <text evidence="10">Homodimer.</text>
</comment>
<name>A0A179D3M0_9BACT</name>
<dbReference type="AlphaFoldDB" id="A0A179D3M0"/>
<dbReference type="Gene3D" id="3.90.25.10">
    <property type="entry name" value="UDP-galactose 4-epimerase, domain 1"/>
    <property type="match status" value="1"/>
</dbReference>
<evidence type="ECO:0000256" key="5">
    <source>
        <dbReference type="ARBA" id="ARBA00013189"/>
    </source>
</evidence>
<dbReference type="InterPro" id="IPR001509">
    <property type="entry name" value="Epimerase_deHydtase"/>
</dbReference>
<organism evidence="12 13">
    <name type="scientific">Thermosulfurimonas dismutans</name>
    <dbReference type="NCBI Taxonomy" id="999894"/>
    <lineage>
        <taxon>Bacteria</taxon>
        <taxon>Pseudomonadati</taxon>
        <taxon>Thermodesulfobacteriota</taxon>
        <taxon>Thermodesulfobacteria</taxon>
        <taxon>Thermodesulfobacteriales</taxon>
        <taxon>Thermodesulfobacteriaceae</taxon>
        <taxon>Thermosulfurimonas</taxon>
    </lineage>
</organism>
<keyword evidence="8 10" id="KW-0413">Isomerase</keyword>
<comment type="similarity">
    <text evidence="4 10">Belongs to the NAD(P)-dependent epimerase/dehydratase family.</text>
</comment>
<comment type="catalytic activity">
    <reaction evidence="1 10">
        <text>UDP-alpha-D-glucose = UDP-alpha-D-galactose</text>
        <dbReference type="Rhea" id="RHEA:22168"/>
        <dbReference type="ChEBI" id="CHEBI:58885"/>
        <dbReference type="ChEBI" id="CHEBI:66914"/>
        <dbReference type="EC" id="5.1.3.2"/>
    </reaction>
</comment>
<evidence type="ECO:0000313" key="13">
    <source>
        <dbReference type="Proteomes" id="UP000078390"/>
    </source>
</evidence>
<evidence type="ECO:0000256" key="9">
    <source>
        <dbReference type="ARBA" id="ARBA00023277"/>
    </source>
</evidence>
<dbReference type="STRING" id="999894.TDIS_1730"/>
<dbReference type="Pfam" id="PF01370">
    <property type="entry name" value="Epimerase"/>
    <property type="match status" value="1"/>
</dbReference>
<gene>
    <name evidence="12" type="ORF">TDIS_1730</name>
</gene>
<dbReference type="EMBL" id="LWLG01000014">
    <property type="protein sequence ID" value="OAQ20228.1"/>
    <property type="molecule type" value="Genomic_DNA"/>
</dbReference>
<evidence type="ECO:0000259" key="11">
    <source>
        <dbReference type="Pfam" id="PF01370"/>
    </source>
</evidence>
<accession>A0A179D3M0</accession>
<evidence type="ECO:0000256" key="4">
    <source>
        <dbReference type="ARBA" id="ARBA00007637"/>
    </source>
</evidence>
<dbReference type="PANTHER" id="PTHR43725:SF53">
    <property type="entry name" value="UDP-ARABINOSE 4-EPIMERASE 1"/>
    <property type="match status" value="1"/>
</dbReference>
<dbReference type="PATRIC" id="fig|999894.6.peg.1728"/>
<comment type="cofactor">
    <cofactor evidence="2 10">
        <name>NAD(+)</name>
        <dbReference type="ChEBI" id="CHEBI:57540"/>
    </cofactor>
</comment>
<dbReference type="InterPro" id="IPR005886">
    <property type="entry name" value="UDP_G4E"/>
</dbReference>
<dbReference type="GO" id="GO:0003978">
    <property type="term" value="F:UDP-glucose 4-epimerase activity"/>
    <property type="evidence" value="ECO:0007669"/>
    <property type="project" value="UniProtKB-UniRule"/>
</dbReference>
<dbReference type="InterPro" id="IPR036291">
    <property type="entry name" value="NAD(P)-bd_dom_sf"/>
</dbReference>
<evidence type="ECO:0000256" key="8">
    <source>
        <dbReference type="ARBA" id="ARBA00023235"/>
    </source>
</evidence>
<dbReference type="PANTHER" id="PTHR43725">
    <property type="entry name" value="UDP-GLUCOSE 4-EPIMERASE"/>
    <property type="match status" value="1"/>
</dbReference>
<dbReference type="Gene3D" id="3.40.50.720">
    <property type="entry name" value="NAD(P)-binding Rossmann-like Domain"/>
    <property type="match status" value="1"/>
</dbReference>